<feature type="region of interest" description="Disordered" evidence="1">
    <location>
        <begin position="1"/>
        <end position="34"/>
    </location>
</feature>
<sequence length="304" mass="32509">MASEEMTEKMSQPDALSKEEGSEAGKTEKNDADDANAAAGENTMGLVDVLQASVKSLEASVGTAFARMGHSLQQSVSMMESMNGMMEEYVTRGITIHLDLISTEDAEAEDDPHADAMQVKVQVQNRTRIPLAEIKVLIKADATEVAEEAITAIHPGEAWDGVISVPLLLRVGASLEVAVTFPSPGTGKLLSSSKTMIVKTRHITKFIHAPDANEGVNDDIEKEIVLKEVPAARVREALGVGPMDGLVTNAGTYQSSLIHVQLKMTPDQQHESKLSVHIRHFDDPASGATAAAFARELSTELPST</sequence>
<name>A0A2R5GUY1_9STRA</name>
<organism evidence="2 3">
    <name type="scientific">Hondaea fermentalgiana</name>
    <dbReference type="NCBI Taxonomy" id="2315210"/>
    <lineage>
        <taxon>Eukaryota</taxon>
        <taxon>Sar</taxon>
        <taxon>Stramenopiles</taxon>
        <taxon>Bigyra</taxon>
        <taxon>Labyrinthulomycetes</taxon>
        <taxon>Thraustochytrida</taxon>
        <taxon>Thraustochytriidae</taxon>
        <taxon>Hondaea</taxon>
    </lineage>
</organism>
<accession>A0A2R5GUY1</accession>
<dbReference type="AlphaFoldDB" id="A0A2R5GUY1"/>
<proteinExistence type="predicted"/>
<keyword evidence="3" id="KW-1185">Reference proteome</keyword>
<protein>
    <submittedName>
        <fullName evidence="2">Uncharacterized protein</fullName>
    </submittedName>
</protein>
<reference evidence="2 3" key="1">
    <citation type="submission" date="2017-12" db="EMBL/GenBank/DDBJ databases">
        <title>Sequencing, de novo assembly and annotation of complete genome of a new Thraustochytrid species, strain FCC1311.</title>
        <authorList>
            <person name="Sedici K."/>
            <person name="Godart F."/>
            <person name="Aiese Cigliano R."/>
            <person name="Sanseverino W."/>
            <person name="Barakat M."/>
            <person name="Ortet P."/>
            <person name="Marechal E."/>
            <person name="Cagnac O."/>
            <person name="Amato A."/>
        </authorList>
    </citation>
    <scope>NUCLEOTIDE SEQUENCE [LARGE SCALE GENOMIC DNA]</scope>
</reference>
<comment type="caution">
    <text evidence="2">The sequence shown here is derived from an EMBL/GenBank/DDBJ whole genome shotgun (WGS) entry which is preliminary data.</text>
</comment>
<feature type="compositionally biased region" description="Basic and acidic residues" evidence="1">
    <location>
        <begin position="16"/>
        <end position="32"/>
    </location>
</feature>
<dbReference type="InParanoid" id="A0A2R5GUY1"/>
<evidence type="ECO:0000313" key="3">
    <source>
        <dbReference type="Proteomes" id="UP000241890"/>
    </source>
</evidence>
<evidence type="ECO:0000256" key="1">
    <source>
        <dbReference type="SAM" id="MobiDB-lite"/>
    </source>
</evidence>
<evidence type="ECO:0000313" key="2">
    <source>
        <dbReference type="EMBL" id="GBG31724.1"/>
    </source>
</evidence>
<dbReference type="Proteomes" id="UP000241890">
    <property type="component" value="Unassembled WGS sequence"/>
</dbReference>
<gene>
    <name evidence="2" type="ORF">FCC1311_079492</name>
</gene>
<dbReference type="EMBL" id="BEYU01000104">
    <property type="protein sequence ID" value="GBG31724.1"/>
    <property type="molecule type" value="Genomic_DNA"/>
</dbReference>